<dbReference type="AlphaFoldDB" id="A0A3E4YCI0"/>
<feature type="domain" description="SpoVT-AbrB" evidence="2">
    <location>
        <begin position="5"/>
        <end position="51"/>
    </location>
</feature>
<proteinExistence type="predicted"/>
<dbReference type="SUPFAM" id="SSF89447">
    <property type="entry name" value="AbrB/MazE/MraZ-like"/>
    <property type="match status" value="1"/>
</dbReference>
<evidence type="ECO:0000313" key="3">
    <source>
        <dbReference type="EMBL" id="RGM72211.1"/>
    </source>
</evidence>
<dbReference type="GO" id="GO:0003677">
    <property type="term" value="F:DNA binding"/>
    <property type="evidence" value="ECO:0007669"/>
    <property type="project" value="UniProtKB-UniRule"/>
</dbReference>
<reference evidence="3 4" key="1">
    <citation type="submission" date="2018-08" db="EMBL/GenBank/DDBJ databases">
        <title>A genome reference for cultivated species of the human gut microbiota.</title>
        <authorList>
            <person name="Zou Y."/>
            <person name="Xue W."/>
            <person name="Luo G."/>
        </authorList>
    </citation>
    <scope>NUCLEOTIDE SEQUENCE [LARGE SCALE GENOMIC DNA]</scope>
    <source>
        <strain evidence="3 4">OM07-13</strain>
    </source>
</reference>
<organism evidence="3 4">
    <name type="scientific">Agathobacter rectalis</name>
    <dbReference type="NCBI Taxonomy" id="39491"/>
    <lineage>
        <taxon>Bacteria</taxon>
        <taxon>Bacillati</taxon>
        <taxon>Bacillota</taxon>
        <taxon>Clostridia</taxon>
        <taxon>Lachnospirales</taxon>
        <taxon>Lachnospiraceae</taxon>
        <taxon>Agathobacter</taxon>
    </lineage>
</organism>
<evidence type="ECO:0000256" key="1">
    <source>
        <dbReference type="PROSITE-ProRule" id="PRU01076"/>
    </source>
</evidence>
<evidence type="ECO:0000259" key="2">
    <source>
        <dbReference type="PROSITE" id="PS51740"/>
    </source>
</evidence>
<dbReference type="InterPro" id="IPR007159">
    <property type="entry name" value="SpoVT-AbrB_dom"/>
</dbReference>
<dbReference type="Gene3D" id="2.10.260.10">
    <property type="match status" value="1"/>
</dbReference>
<dbReference type="PROSITE" id="PS51740">
    <property type="entry name" value="SPOVT_ABRB"/>
    <property type="match status" value="1"/>
</dbReference>
<dbReference type="EMBL" id="QSTP01000005">
    <property type="protein sequence ID" value="RGM72211.1"/>
    <property type="molecule type" value="Genomic_DNA"/>
</dbReference>
<keyword evidence="1" id="KW-0238">DNA-binding</keyword>
<accession>A0A3E4YCI0</accession>
<dbReference type="NCBIfam" id="TIGR01439">
    <property type="entry name" value="lp_hng_hel_AbrB"/>
    <property type="match status" value="1"/>
</dbReference>
<evidence type="ECO:0000313" key="4">
    <source>
        <dbReference type="Proteomes" id="UP000260758"/>
    </source>
</evidence>
<dbReference type="Proteomes" id="UP000260758">
    <property type="component" value="Unassembled WGS sequence"/>
</dbReference>
<protein>
    <recommendedName>
        <fullName evidence="2">SpoVT-AbrB domain-containing protein</fullName>
    </recommendedName>
</protein>
<dbReference type="RefSeq" id="WP_117718693.1">
    <property type="nucleotide sequence ID" value="NZ_QSTP01000005.1"/>
</dbReference>
<gene>
    <name evidence="3" type="ORF">DXB99_06680</name>
</gene>
<sequence length="215" mass="24718">MNKFSVIREIDDVGRIVIPKQLRERCNIKPNDIIEFQIVDNKTIKLFSKDNKIDKGKTYMDNDLIRKTDVLQMLYDLKKDISDNKTPVNYGTILDIIYNVRYMDSVDTKNDNGQVIYTITMLEKIESDKKGWPNFGSTNIVGYYTDLAVAIEAVTSNACDINETVYDYAVIEKVSEGLYNPSVTSYWFKYNKGKDSYEPIDVPDELKHICGFSIG</sequence>
<name>A0A3E4YCI0_9FIRM</name>
<dbReference type="InterPro" id="IPR037914">
    <property type="entry name" value="SpoVT-AbrB_sf"/>
</dbReference>
<dbReference type="SMART" id="SM00966">
    <property type="entry name" value="SpoVT_AbrB"/>
    <property type="match status" value="1"/>
</dbReference>
<dbReference type="Pfam" id="PF04014">
    <property type="entry name" value="MazE_antitoxin"/>
    <property type="match status" value="1"/>
</dbReference>
<comment type="caution">
    <text evidence="3">The sequence shown here is derived from an EMBL/GenBank/DDBJ whole genome shotgun (WGS) entry which is preliminary data.</text>
</comment>